<organism evidence="3 4">
    <name type="scientific">Cohnella zeiphila</name>
    <dbReference type="NCBI Taxonomy" id="2761120"/>
    <lineage>
        <taxon>Bacteria</taxon>
        <taxon>Bacillati</taxon>
        <taxon>Bacillota</taxon>
        <taxon>Bacilli</taxon>
        <taxon>Bacillales</taxon>
        <taxon>Paenibacillaceae</taxon>
        <taxon>Cohnella</taxon>
    </lineage>
</organism>
<dbReference type="Pfam" id="PF22725">
    <property type="entry name" value="GFO_IDH_MocA_C3"/>
    <property type="match status" value="1"/>
</dbReference>
<protein>
    <submittedName>
        <fullName evidence="3">Gfo/Idh/MocA family oxidoreductase</fullName>
    </submittedName>
</protein>
<dbReference type="SUPFAM" id="SSF55347">
    <property type="entry name" value="Glyceraldehyde-3-phosphate dehydrogenase-like, C-terminal domain"/>
    <property type="match status" value="1"/>
</dbReference>
<dbReference type="Gene3D" id="3.40.50.720">
    <property type="entry name" value="NAD(P)-binding Rossmann-like Domain"/>
    <property type="match status" value="1"/>
</dbReference>
<comment type="caution">
    <text evidence="3">The sequence shown here is derived from an EMBL/GenBank/DDBJ whole genome shotgun (WGS) entry which is preliminary data.</text>
</comment>
<feature type="domain" description="GFO/IDH/MocA-like oxidoreductase" evidence="2">
    <location>
        <begin position="132"/>
        <end position="253"/>
    </location>
</feature>
<evidence type="ECO:0000259" key="2">
    <source>
        <dbReference type="Pfam" id="PF22725"/>
    </source>
</evidence>
<accession>A0A7X0VZU1</accession>
<dbReference type="InterPro" id="IPR000683">
    <property type="entry name" value="Gfo/Idh/MocA-like_OxRdtase_N"/>
</dbReference>
<dbReference type="Proteomes" id="UP000564644">
    <property type="component" value="Unassembled WGS sequence"/>
</dbReference>
<dbReference type="InterPro" id="IPR052515">
    <property type="entry name" value="Gfo/Idh/MocA_Oxidoreductase"/>
</dbReference>
<dbReference type="EMBL" id="JACJVO010000032">
    <property type="protein sequence ID" value="MBB6734318.1"/>
    <property type="molecule type" value="Genomic_DNA"/>
</dbReference>
<dbReference type="PANTHER" id="PTHR43249:SF1">
    <property type="entry name" value="D-GLUCOSIDE 3-DEHYDROGENASE"/>
    <property type="match status" value="1"/>
</dbReference>
<dbReference type="InterPro" id="IPR055170">
    <property type="entry name" value="GFO_IDH_MocA-like_dom"/>
</dbReference>
<proteinExistence type="predicted"/>
<evidence type="ECO:0000313" key="4">
    <source>
        <dbReference type="Proteomes" id="UP000564644"/>
    </source>
</evidence>
<dbReference type="AlphaFoldDB" id="A0A7X0VZU1"/>
<keyword evidence="4" id="KW-1185">Reference proteome</keyword>
<dbReference type="RefSeq" id="WP_185131954.1">
    <property type="nucleotide sequence ID" value="NZ_JACJVO010000032.1"/>
</dbReference>
<reference evidence="3 4" key="1">
    <citation type="submission" date="2020-08" db="EMBL/GenBank/DDBJ databases">
        <title>Cohnella phylogeny.</title>
        <authorList>
            <person name="Dunlap C."/>
        </authorList>
    </citation>
    <scope>NUCLEOTIDE SEQUENCE [LARGE SCALE GENOMIC DNA]</scope>
    <source>
        <strain evidence="3 4">CBP 2801</strain>
    </source>
</reference>
<evidence type="ECO:0000259" key="1">
    <source>
        <dbReference type="Pfam" id="PF01408"/>
    </source>
</evidence>
<name>A0A7X0VZU1_9BACL</name>
<dbReference type="Pfam" id="PF01408">
    <property type="entry name" value="GFO_IDH_MocA"/>
    <property type="match status" value="1"/>
</dbReference>
<gene>
    <name evidence="3" type="ORF">H7C18_25675</name>
</gene>
<evidence type="ECO:0000313" key="3">
    <source>
        <dbReference type="EMBL" id="MBB6734318.1"/>
    </source>
</evidence>
<sequence length="345" mass="37796">MKREWTLGLIGCGAIADFHLMAIRELPGARLAMVSDRKPARAAEIGIREACGWTTDYRELLARPEIDIVCVTTASGSHAQIGMEVLEAGKHLAVEKPMAMTADDADRMNRLAAERGLTIAVISQRRFEPQHRIAHRLVAEGSLGKLLLIEAGCPFYRLQSYYDSAGWRGTVAHDGGAILNQGIHTLDLMLWFGGGVRTVYAKTATRTHRMEAEDIGTALMEFENGAFGTFTASTSLQPGFDPYLRLYGENGTIKLEGTRIVHWTVPGVPEPDLETDEGSGGGVSHPLSISNKYHREQLADLLASLSEGRKPFVTGQDGWQAVRVVQAMYRSAREGGEIRFNDGMK</sequence>
<dbReference type="SUPFAM" id="SSF51735">
    <property type="entry name" value="NAD(P)-binding Rossmann-fold domains"/>
    <property type="match status" value="1"/>
</dbReference>
<dbReference type="InterPro" id="IPR036291">
    <property type="entry name" value="NAD(P)-bd_dom_sf"/>
</dbReference>
<dbReference type="Gene3D" id="3.30.360.10">
    <property type="entry name" value="Dihydrodipicolinate Reductase, domain 2"/>
    <property type="match status" value="1"/>
</dbReference>
<dbReference type="GO" id="GO:0000166">
    <property type="term" value="F:nucleotide binding"/>
    <property type="evidence" value="ECO:0007669"/>
    <property type="project" value="InterPro"/>
</dbReference>
<dbReference type="PANTHER" id="PTHR43249">
    <property type="entry name" value="UDP-N-ACETYL-2-AMINO-2-DEOXY-D-GLUCURONATE OXIDASE"/>
    <property type="match status" value="1"/>
</dbReference>
<feature type="domain" description="Gfo/Idh/MocA-like oxidoreductase N-terminal" evidence="1">
    <location>
        <begin position="7"/>
        <end position="121"/>
    </location>
</feature>